<evidence type="ECO:0000313" key="2">
    <source>
        <dbReference type="EMBL" id="AVP49510.1"/>
    </source>
</evidence>
<accession>A0A2S0NKG6</accession>
<proteinExistence type="predicted"/>
<evidence type="ECO:0000256" key="1">
    <source>
        <dbReference type="SAM" id="SignalP"/>
    </source>
</evidence>
<reference evidence="3" key="1">
    <citation type="submission" date="2018-02" db="EMBL/GenBank/DDBJ databases">
        <title>Firefly genomes illuminate parallel origins of bioluminescence in beetles.</title>
        <authorList>
            <person name="Fallon T.R."/>
            <person name="Lower S.E.S."/>
            <person name="Behringer M."/>
            <person name="Weng J.-K."/>
        </authorList>
    </citation>
    <scope>NUCLEOTIDE SEQUENCE [LARGE SCALE GENOMIC DNA]</scope>
</reference>
<dbReference type="AlphaFoldDB" id="A0A2S0NKG6"/>
<dbReference type="Proteomes" id="UP000239250">
    <property type="component" value="Chromosome"/>
</dbReference>
<feature type="signal peptide" evidence="1">
    <location>
        <begin position="1"/>
        <end position="19"/>
    </location>
</feature>
<dbReference type="RefSeq" id="WP_303662092.1">
    <property type="nucleotide sequence ID" value="NZ_CP027019.1"/>
</dbReference>
<evidence type="ECO:0000313" key="3">
    <source>
        <dbReference type="Proteomes" id="UP000239250"/>
    </source>
</evidence>
<organism evidence="2 3">
    <name type="scientific">Williamsoniiplasma luminosum</name>
    <dbReference type="NCBI Taxonomy" id="214888"/>
    <lineage>
        <taxon>Bacteria</taxon>
        <taxon>Bacillati</taxon>
        <taxon>Mycoplasmatota</taxon>
        <taxon>Mollicutes</taxon>
        <taxon>Entomoplasmatales</taxon>
        <taxon>Williamsoniiplasma</taxon>
    </lineage>
</organism>
<gene>
    <name evidence="2" type="ORF">C5T88_02950</name>
</gene>
<sequence>MKLIVLLGSGLLTASPVSATLPQVVVKQNHESKTNNNENGYLDKITKIMSSEINEKNQKQIKVIFLNSIVKEGSLLKIDSNKIKQMQNLKLGKIFLSKEFSSILNELYASKSIVYQNNQFEFKNQKLLTTTRGLWIETYWYWFGYCKLHLDNQLTTDLADAFKEVYDPLGSIGAVLYIIPEFTTLAPTMGPALFVYGGTGYINSVNSLHKGIWFGTYGFLSFGWAGPWTEQ</sequence>
<keyword evidence="1" id="KW-0732">Signal</keyword>
<dbReference type="EMBL" id="CP027019">
    <property type="protein sequence ID" value="AVP49510.1"/>
    <property type="molecule type" value="Genomic_DNA"/>
</dbReference>
<protein>
    <submittedName>
        <fullName evidence="2">Uncharacterized protein</fullName>
    </submittedName>
</protein>
<feature type="chain" id="PRO_5015614849" evidence="1">
    <location>
        <begin position="20"/>
        <end position="231"/>
    </location>
</feature>
<name>A0A2S0NKG6_9MOLU</name>